<dbReference type="InterPro" id="IPR001207">
    <property type="entry name" value="Transposase_mutator"/>
</dbReference>
<evidence type="ECO:0000256" key="5">
    <source>
        <dbReference type="ARBA" id="ARBA00023172"/>
    </source>
</evidence>
<dbReference type="GO" id="GO:0006313">
    <property type="term" value="P:DNA transposition"/>
    <property type="evidence" value="ECO:0007669"/>
    <property type="project" value="InterPro"/>
</dbReference>
<sequence length="81" mass="9277">MELTEEMIEQLKVDLKNARTYEDILGKDGAIKKLIKSTFEQMLKTELTEHLGCEKYSPSGKNTGNSRNGKTKKNLRMITEK</sequence>
<dbReference type="GO" id="GO:0004803">
    <property type="term" value="F:transposase activity"/>
    <property type="evidence" value="ECO:0007669"/>
    <property type="project" value="InterPro"/>
</dbReference>
<dbReference type="GO" id="GO:0003677">
    <property type="term" value="F:DNA binding"/>
    <property type="evidence" value="ECO:0007669"/>
    <property type="project" value="UniProtKB-KW"/>
</dbReference>
<proteinExistence type="inferred from homology"/>
<comment type="similarity">
    <text evidence="2">Belongs to the transposase mutator family.</text>
</comment>
<feature type="compositionally biased region" description="Polar residues" evidence="6">
    <location>
        <begin position="59"/>
        <end position="68"/>
    </location>
</feature>
<keyword evidence="8" id="KW-1185">Reference proteome</keyword>
<reference evidence="7" key="1">
    <citation type="submission" date="2023-03" db="EMBL/GenBank/DDBJ databases">
        <title>Stygiobacter electus gen. nov., sp. nov., facultatively anaerobic thermotolerant bacterium of the class Ignavibacteria from a well of Yessentuki mineral water deposit.</title>
        <authorList>
            <person name="Podosokorskaya O.A."/>
            <person name="Elcheninov A.G."/>
            <person name="Petrova N.F."/>
            <person name="Zavarzina D.G."/>
            <person name="Kublanov I.V."/>
            <person name="Merkel A.Y."/>
        </authorList>
    </citation>
    <scope>NUCLEOTIDE SEQUENCE</scope>
    <source>
        <strain evidence="7">09-Me</strain>
    </source>
</reference>
<gene>
    <name evidence="7" type="ORF">P0M35_14360</name>
</gene>
<organism evidence="7 8">
    <name type="scientific">Stygiobacter electus</name>
    <dbReference type="NCBI Taxonomy" id="3032292"/>
    <lineage>
        <taxon>Bacteria</taxon>
        <taxon>Pseudomonadati</taxon>
        <taxon>Ignavibacteriota</taxon>
        <taxon>Ignavibacteria</taxon>
        <taxon>Ignavibacteriales</taxon>
        <taxon>Melioribacteraceae</taxon>
        <taxon>Stygiobacter</taxon>
    </lineage>
</organism>
<dbReference type="Pfam" id="PF00872">
    <property type="entry name" value="Transposase_mut"/>
    <property type="match status" value="1"/>
</dbReference>
<evidence type="ECO:0000313" key="7">
    <source>
        <dbReference type="EMBL" id="MDF1613339.1"/>
    </source>
</evidence>
<name>A0AAE3P2X1_9BACT</name>
<evidence type="ECO:0000256" key="3">
    <source>
        <dbReference type="ARBA" id="ARBA00022578"/>
    </source>
</evidence>
<evidence type="ECO:0000256" key="1">
    <source>
        <dbReference type="ARBA" id="ARBA00002190"/>
    </source>
</evidence>
<dbReference type="EMBL" id="JARGDL010000060">
    <property type="protein sequence ID" value="MDF1613339.1"/>
    <property type="molecule type" value="Genomic_DNA"/>
</dbReference>
<evidence type="ECO:0000256" key="2">
    <source>
        <dbReference type="ARBA" id="ARBA00010961"/>
    </source>
</evidence>
<dbReference type="AlphaFoldDB" id="A0AAE3P2X1"/>
<keyword evidence="3" id="KW-0815">Transposition</keyword>
<accession>A0AAE3P2X1</accession>
<protein>
    <submittedName>
        <fullName evidence="7">Transposase</fullName>
    </submittedName>
</protein>
<evidence type="ECO:0000313" key="8">
    <source>
        <dbReference type="Proteomes" id="UP001221302"/>
    </source>
</evidence>
<evidence type="ECO:0000256" key="4">
    <source>
        <dbReference type="ARBA" id="ARBA00023125"/>
    </source>
</evidence>
<evidence type="ECO:0000256" key="6">
    <source>
        <dbReference type="SAM" id="MobiDB-lite"/>
    </source>
</evidence>
<comment type="function">
    <text evidence="1">Required for the transposition of the insertion element.</text>
</comment>
<comment type="caution">
    <text evidence="7">The sequence shown here is derived from an EMBL/GenBank/DDBJ whole genome shotgun (WGS) entry which is preliminary data.</text>
</comment>
<keyword evidence="5" id="KW-0233">DNA recombination</keyword>
<dbReference type="Proteomes" id="UP001221302">
    <property type="component" value="Unassembled WGS sequence"/>
</dbReference>
<feature type="region of interest" description="Disordered" evidence="6">
    <location>
        <begin position="54"/>
        <end position="81"/>
    </location>
</feature>
<keyword evidence="4" id="KW-0238">DNA-binding</keyword>